<evidence type="ECO:0000313" key="4">
    <source>
        <dbReference type="Proteomes" id="UP000265703"/>
    </source>
</evidence>
<dbReference type="OrthoDB" id="2494172at2759"/>
<name>A0A397T4P0_9GLOM</name>
<feature type="region of interest" description="Disordered" evidence="2">
    <location>
        <begin position="428"/>
        <end position="449"/>
    </location>
</feature>
<keyword evidence="1" id="KW-0175">Coiled coil</keyword>
<feature type="compositionally biased region" description="Polar residues" evidence="2">
    <location>
        <begin position="46"/>
        <end position="56"/>
    </location>
</feature>
<comment type="caution">
    <text evidence="3">The sequence shown here is derived from an EMBL/GenBank/DDBJ whole genome shotgun (WGS) entry which is preliminary data.</text>
</comment>
<feature type="coiled-coil region" evidence="1">
    <location>
        <begin position="451"/>
        <end position="499"/>
    </location>
</feature>
<reference evidence="3 4" key="1">
    <citation type="submission" date="2018-06" db="EMBL/GenBank/DDBJ databases">
        <title>Comparative genomics reveals the genomic features of Rhizophagus irregularis, R. cerebriforme, R. diaphanum and Gigaspora rosea, and their symbiotic lifestyle signature.</title>
        <authorList>
            <person name="Morin E."/>
            <person name="San Clemente H."/>
            <person name="Chen E.C.H."/>
            <person name="De La Providencia I."/>
            <person name="Hainaut M."/>
            <person name="Kuo A."/>
            <person name="Kohler A."/>
            <person name="Murat C."/>
            <person name="Tang N."/>
            <person name="Roy S."/>
            <person name="Loubradou J."/>
            <person name="Henrissat B."/>
            <person name="Grigoriev I.V."/>
            <person name="Corradi N."/>
            <person name="Roux C."/>
            <person name="Martin F.M."/>
        </authorList>
    </citation>
    <scope>NUCLEOTIDE SEQUENCE [LARGE SCALE GENOMIC DNA]</scope>
    <source>
        <strain evidence="3 4">DAOM 227022</strain>
    </source>
</reference>
<sequence length="651" mass="74679">MANTEIFKVTSTSPQKLLSPVTMPHVTLQGSIHASNKGKSVDRPLNGTNQSTSNDFNTLYTTPTNNDLQQTQENATIINEFDDANKIITISDIEDVELNDNTTTYLSFALLNDFQYNSLHDLKTSIRRHFLDNESYISIKGIQNYYGIKIIRIAFNDEAYRNSIHNIKLNGLQVKFYNYENTYIDQIIIPLLEERYNKTIKIVDIPTHIDNSLIIETISKNIGPVINAVEPKPYKPRIPNNQPNNSNTRKPHQSFFKQLKIEFENYNTIQKILNEDIWSIKIEDFCIQILPAEIKSIGYKERTAYQYKITGLPISCILNSIQLLLTKIKARTCTFTPIDKRRITKSAYVNVASADFIPKNRTINITGHNVYVLNPNIKHCTICGAPNHDYKLCSTVIPNTVNKNSSAYVNRLTVDQFNNKFRSLIQSSSKQNNNNNLYPRNRTKQQHGPKNKTLIERLLQENAELKQLLHQSIQKIDSLQNLKNDVVEIKKNVLDNKEKIGQVNTKADIILSRTEELNQNIISLDKTPQRNPTYKRRKEIKSTYTPNVTSTIASFNPQIDSFSNVGSLQTITSINEPNNFQSKKHTTGDIHLTVPKCYIMEQESEFMENMNYEESSNVSESLNDQPPTKNSAQPSSSTWFNLLKQWIQQTY</sequence>
<evidence type="ECO:0000256" key="2">
    <source>
        <dbReference type="SAM" id="MobiDB-lite"/>
    </source>
</evidence>
<evidence type="ECO:0000256" key="1">
    <source>
        <dbReference type="SAM" id="Coils"/>
    </source>
</evidence>
<feature type="region of interest" description="Disordered" evidence="2">
    <location>
        <begin position="32"/>
        <end position="56"/>
    </location>
</feature>
<accession>A0A397T4P0</accession>
<organism evidence="3 4">
    <name type="scientific">Glomus cerebriforme</name>
    <dbReference type="NCBI Taxonomy" id="658196"/>
    <lineage>
        <taxon>Eukaryota</taxon>
        <taxon>Fungi</taxon>
        <taxon>Fungi incertae sedis</taxon>
        <taxon>Mucoromycota</taxon>
        <taxon>Glomeromycotina</taxon>
        <taxon>Glomeromycetes</taxon>
        <taxon>Glomerales</taxon>
        <taxon>Glomeraceae</taxon>
        <taxon>Glomus</taxon>
    </lineage>
</organism>
<feature type="region of interest" description="Disordered" evidence="2">
    <location>
        <begin position="610"/>
        <end position="636"/>
    </location>
</feature>
<gene>
    <name evidence="3" type="ORF">C1645_737317</name>
</gene>
<dbReference type="AlphaFoldDB" id="A0A397T4P0"/>
<feature type="compositionally biased region" description="Polar residues" evidence="2">
    <location>
        <begin position="612"/>
        <end position="636"/>
    </location>
</feature>
<evidence type="ECO:0000313" key="3">
    <source>
        <dbReference type="EMBL" id="RIA91127.1"/>
    </source>
</evidence>
<keyword evidence="4" id="KW-1185">Reference proteome</keyword>
<dbReference type="Proteomes" id="UP000265703">
    <property type="component" value="Unassembled WGS sequence"/>
</dbReference>
<dbReference type="EMBL" id="QKYT01000161">
    <property type="protein sequence ID" value="RIA91127.1"/>
    <property type="molecule type" value="Genomic_DNA"/>
</dbReference>
<proteinExistence type="predicted"/>
<protein>
    <submittedName>
        <fullName evidence="3">Uncharacterized protein</fullName>
    </submittedName>
</protein>